<keyword evidence="4" id="KW-1185">Reference proteome</keyword>
<feature type="region of interest" description="Disordered" evidence="1">
    <location>
        <begin position="21"/>
        <end position="88"/>
    </location>
</feature>
<feature type="compositionally biased region" description="Low complexity" evidence="1">
    <location>
        <begin position="46"/>
        <end position="63"/>
    </location>
</feature>
<evidence type="ECO:0000256" key="1">
    <source>
        <dbReference type="SAM" id="MobiDB-lite"/>
    </source>
</evidence>
<feature type="transmembrane region" description="Helical" evidence="2">
    <location>
        <begin position="104"/>
        <end position="129"/>
    </location>
</feature>
<proteinExistence type="predicted"/>
<keyword evidence="2" id="KW-0472">Membrane</keyword>
<name>A0AAV9HSX7_9PEZI</name>
<reference evidence="3" key="2">
    <citation type="submission" date="2023-06" db="EMBL/GenBank/DDBJ databases">
        <authorList>
            <consortium name="Lawrence Berkeley National Laboratory"/>
            <person name="Mondo S.J."/>
            <person name="Hensen N."/>
            <person name="Bonometti L."/>
            <person name="Westerberg I."/>
            <person name="Brannstrom I.O."/>
            <person name="Guillou S."/>
            <person name="Cros-Aarteil S."/>
            <person name="Calhoun S."/>
            <person name="Haridas S."/>
            <person name="Kuo A."/>
            <person name="Pangilinan J."/>
            <person name="Riley R."/>
            <person name="Labutti K."/>
            <person name="Andreopoulos B."/>
            <person name="Lipzen A."/>
            <person name="Chen C."/>
            <person name="Yanf M."/>
            <person name="Daum C."/>
            <person name="Ng V."/>
            <person name="Clum A."/>
            <person name="Steindorff A."/>
            <person name="Ohm R."/>
            <person name="Martin F."/>
            <person name="Silar P."/>
            <person name="Natvig D."/>
            <person name="Lalanne C."/>
            <person name="Gautier V."/>
            <person name="Ament-Velasquez S.L."/>
            <person name="Kruys A."/>
            <person name="Hutchinson M.I."/>
            <person name="Powell A.J."/>
            <person name="Barry K."/>
            <person name="Miller A.N."/>
            <person name="Grigoriev I.V."/>
            <person name="Debuchy R."/>
            <person name="Gladieux P."/>
            <person name="Thoren M.H."/>
            <person name="Johannesson H."/>
        </authorList>
    </citation>
    <scope>NUCLEOTIDE SEQUENCE</scope>
    <source>
        <strain evidence="3">PSN324</strain>
    </source>
</reference>
<reference evidence="3" key="1">
    <citation type="journal article" date="2023" name="Mol. Phylogenet. Evol.">
        <title>Genome-scale phylogeny and comparative genomics of the fungal order Sordariales.</title>
        <authorList>
            <person name="Hensen N."/>
            <person name="Bonometti L."/>
            <person name="Westerberg I."/>
            <person name="Brannstrom I.O."/>
            <person name="Guillou S."/>
            <person name="Cros-Aarteil S."/>
            <person name="Calhoun S."/>
            <person name="Haridas S."/>
            <person name="Kuo A."/>
            <person name="Mondo S."/>
            <person name="Pangilinan J."/>
            <person name="Riley R."/>
            <person name="LaButti K."/>
            <person name="Andreopoulos B."/>
            <person name="Lipzen A."/>
            <person name="Chen C."/>
            <person name="Yan M."/>
            <person name="Daum C."/>
            <person name="Ng V."/>
            <person name="Clum A."/>
            <person name="Steindorff A."/>
            <person name="Ohm R.A."/>
            <person name="Martin F."/>
            <person name="Silar P."/>
            <person name="Natvig D.O."/>
            <person name="Lalanne C."/>
            <person name="Gautier V."/>
            <person name="Ament-Velasquez S.L."/>
            <person name="Kruys A."/>
            <person name="Hutchinson M.I."/>
            <person name="Powell A.J."/>
            <person name="Barry K."/>
            <person name="Miller A.N."/>
            <person name="Grigoriev I.V."/>
            <person name="Debuchy R."/>
            <person name="Gladieux P."/>
            <person name="Hiltunen Thoren M."/>
            <person name="Johannesson H."/>
        </authorList>
    </citation>
    <scope>NUCLEOTIDE SEQUENCE</scope>
    <source>
        <strain evidence="3">PSN324</strain>
    </source>
</reference>
<keyword evidence="2" id="KW-0812">Transmembrane</keyword>
<accession>A0AAV9HSX7</accession>
<protein>
    <submittedName>
        <fullName evidence="3">Uncharacterized protein</fullName>
    </submittedName>
</protein>
<comment type="caution">
    <text evidence="3">The sequence shown here is derived from an EMBL/GenBank/DDBJ whole genome shotgun (WGS) entry which is preliminary data.</text>
</comment>
<dbReference type="EMBL" id="MU864963">
    <property type="protein sequence ID" value="KAK4463110.1"/>
    <property type="molecule type" value="Genomic_DNA"/>
</dbReference>
<evidence type="ECO:0000256" key="2">
    <source>
        <dbReference type="SAM" id="Phobius"/>
    </source>
</evidence>
<gene>
    <name evidence="3" type="ORF">QBC42DRAFT_266383</name>
</gene>
<organism evidence="3 4">
    <name type="scientific">Cladorrhinum samala</name>
    <dbReference type="NCBI Taxonomy" id="585594"/>
    <lineage>
        <taxon>Eukaryota</taxon>
        <taxon>Fungi</taxon>
        <taxon>Dikarya</taxon>
        <taxon>Ascomycota</taxon>
        <taxon>Pezizomycotina</taxon>
        <taxon>Sordariomycetes</taxon>
        <taxon>Sordariomycetidae</taxon>
        <taxon>Sordariales</taxon>
        <taxon>Podosporaceae</taxon>
        <taxon>Cladorrhinum</taxon>
    </lineage>
</organism>
<dbReference type="AlphaFoldDB" id="A0AAV9HSX7"/>
<evidence type="ECO:0000313" key="3">
    <source>
        <dbReference type="EMBL" id="KAK4463110.1"/>
    </source>
</evidence>
<keyword evidence="2" id="KW-1133">Transmembrane helix</keyword>
<sequence length="397" mass="42282">MPPGRSRSSLSSIRLSQPMPMIIEGIADTPRPHVPPKSPRRLSVDPPSVSTSNRSSLRSPTPLAAIPGGPKSEATPEALQNDKTHPVSPHPGIYGAPLTLRKGWYRTIIACFLLVGLIIGLSVGLTIGLRKRSSKSKSSDSADQDKLFPAGSYTFTTALTNLSASCSSFPSSWRCFPYSLYSPSEPEAESQATYHWTIAPLTSSTYTISSSTPNPFAPAFTNVTMALVDGNQYAERFQFSVPFPKAVSAEVEVEGGKKVVATCWYNSTVLSATIWTKVRASYPASITGAEVPTSGTTAGGGNGTAAWARWPFAVVVTEETKNGDKGECKDSTGAVVVPLSRNGTSGGDGIPQGRGEDCGCWYKNFDLDAGTVNGTETKKAQTVVRRRRGRRKNGRLG</sequence>
<evidence type="ECO:0000313" key="4">
    <source>
        <dbReference type="Proteomes" id="UP001321749"/>
    </source>
</evidence>
<dbReference type="Proteomes" id="UP001321749">
    <property type="component" value="Unassembled WGS sequence"/>
</dbReference>